<gene>
    <name evidence="1" type="ORF">GCL57_04350</name>
</gene>
<name>A0A833N4C1_9BACT</name>
<protein>
    <submittedName>
        <fullName evidence="1">GNAT family N-acetyltransferase</fullName>
    </submittedName>
</protein>
<dbReference type="EMBL" id="WFLN01000005">
    <property type="protein sequence ID" value="KAB8031881.1"/>
    <property type="molecule type" value="Genomic_DNA"/>
</dbReference>
<evidence type="ECO:0000313" key="2">
    <source>
        <dbReference type="Proteomes" id="UP000442694"/>
    </source>
</evidence>
<sequence>MSGKTNRRRESRRTVHLGEGIKVFLKDDSEVHSVKGEATDLSPWGMNVLIVDQKLSTYPKLDDIVRIHYTIQEKINTYVKGKIANISNLTIDDKMYLRFGISFIIDQPKVTDPNIQMKRFEVPEIFGPHAWCNDPFFFQEKLLFKVISFYANGMYLVTSARNKTLIPNLPLTLKMYLPFQGEFEVHIKIINTESSNTTNLIDRYAVNVEFTNINNAFMQMMVEYILFCGVDVTPQELRNEKLPVSIIEKSLTFYYASEDETAKIMELRKTSLFEEIEISTEAFIKVGDTLVENPYGGLQDKFDTFSRHVICKVGKKAVATLRIIFNNKDKSRCEIASYIINMPDWLWSKKFVEISRFAWEKDYRESDIFINMIRHVVRIVLESGHTHILTSAPVALKQLYMRVGFQPVQLAWKSETNEKKSKETPLMLDAKGILSKEVVIDKFIWNKIYSTIAKHLGFSK</sequence>
<keyword evidence="2" id="KW-1185">Reference proteome</keyword>
<keyword evidence="1" id="KW-0808">Transferase</keyword>
<dbReference type="RefSeq" id="WP_152212056.1">
    <property type="nucleotide sequence ID" value="NZ_WFLN01000005.1"/>
</dbReference>
<reference evidence="1 2" key="1">
    <citation type="submission" date="2019-10" db="EMBL/GenBank/DDBJ databases">
        <title>New genus of Silvanigrellaceae.</title>
        <authorList>
            <person name="Pitt A."/>
            <person name="Hahn M.W."/>
        </authorList>
    </citation>
    <scope>NUCLEOTIDE SEQUENCE [LARGE SCALE GENOMIC DNA]</scope>
    <source>
        <strain evidence="1 2">33A1-SZDP</strain>
    </source>
</reference>
<dbReference type="AlphaFoldDB" id="A0A833N4C1"/>
<evidence type="ECO:0000313" key="1">
    <source>
        <dbReference type="EMBL" id="KAB8031881.1"/>
    </source>
</evidence>
<dbReference type="Gene3D" id="3.40.630.30">
    <property type="match status" value="1"/>
</dbReference>
<organism evidence="1 2">
    <name type="scientific">Fluviispira multicolorata</name>
    <dbReference type="NCBI Taxonomy" id="2654512"/>
    <lineage>
        <taxon>Bacteria</taxon>
        <taxon>Pseudomonadati</taxon>
        <taxon>Bdellovibrionota</taxon>
        <taxon>Oligoflexia</taxon>
        <taxon>Silvanigrellales</taxon>
        <taxon>Silvanigrellaceae</taxon>
        <taxon>Fluviispira</taxon>
    </lineage>
</organism>
<dbReference type="Pfam" id="PF13444">
    <property type="entry name" value="Acetyltransf_5"/>
    <property type="match status" value="1"/>
</dbReference>
<dbReference type="GO" id="GO:0016740">
    <property type="term" value="F:transferase activity"/>
    <property type="evidence" value="ECO:0007669"/>
    <property type="project" value="UniProtKB-KW"/>
</dbReference>
<comment type="caution">
    <text evidence="1">The sequence shown here is derived from an EMBL/GenBank/DDBJ whole genome shotgun (WGS) entry which is preliminary data.</text>
</comment>
<dbReference type="InterPro" id="IPR016181">
    <property type="entry name" value="Acyl_CoA_acyltransferase"/>
</dbReference>
<proteinExistence type="predicted"/>
<dbReference type="SUPFAM" id="SSF55729">
    <property type="entry name" value="Acyl-CoA N-acyltransferases (Nat)"/>
    <property type="match status" value="1"/>
</dbReference>
<dbReference type="Proteomes" id="UP000442694">
    <property type="component" value="Unassembled WGS sequence"/>
</dbReference>
<accession>A0A833N4C1</accession>